<gene>
    <name evidence="2" type="ORF">GCM10017621_16260</name>
</gene>
<feature type="domain" description="Methyltransferase" evidence="1">
    <location>
        <begin position="44"/>
        <end position="153"/>
    </location>
</feature>
<evidence type="ECO:0000313" key="2">
    <source>
        <dbReference type="EMBL" id="GLK52118.1"/>
    </source>
</evidence>
<dbReference type="InterPro" id="IPR029063">
    <property type="entry name" value="SAM-dependent_MTases_sf"/>
</dbReference>
<proteinExistence type="predicted"/>
<dbReference type="RefSeq" id="WP_271186482.1">
    <property type="nucleotide sequence ID" value="NZ_BSFE01000003.1"/>
</dbReference>
<evidence type="ECO:0000259" key="1">
    <source>
        <dbReference type="Pfam" id="PF13847"/>
    </source>
</evidence>
<dbReference type="CDD" id="cd02440">
    <property type="entry name" value="AdoMet_MTases"/>
    <property type="match status" value="1"/>
</dbReference>
<comment type="caution">
    <text evidence="2">The sequence shown here is derived from an EMBL/GenBank/DDBJ whole genome shotgun (WGS) entry which is preliminary data.</text>
</comment>
<dbReference type="Gene3D" id="3.40.50.150">
    <property type="entry name" value="Vaccinia Virus protein VP39"/>
    <property type="match status" value="1"/>
</dbReference>
<name>A0A9W6ILF0_9PROT</name>
<dbReference type="InterPro" id="IPR025714">
    <property type="entry name" value="Methyltranfer_dom"/>
</dbReference>
<dbReference type="SUPFAM" id="SSF53335">
    <property type="entry name" value="S-adenosyl-L-methionine-dependent methyltransferases"/>
    <property type="match status" value="1"/>
</dbReference>
<dbReference type="AlphaFoldDB" id="A0A9W6ILF0"/>
<dbReference type="Pfam" id="PF13847">
    <property type="entry name" value="Methyltransf_31"/>
    <property type="match status" value="1"/>
</dbReference>
<protein>
    <recommendedName>
        <fullName evidence="1">Methyltransferase domain-containing protein</fullName>
    </recommendedName>
</protein>
<accession>A0A9W6ILF0</accession>
<keyword evidence="3" id="KW-1185">Reference proteome</keyword>
<organism evidence="2 3">
    <name type="scientific">Maricaulis virginensis</name>
    <dbReference type="NCBI Taxonomy" id="144022"/>
    <lineage>
        <taxon>Bacteria</taxon>
        <taxon>Pseudomonadati</taxon>
        <taxon>Pseudomonadota</taxon>
        <taxon>Alphaproteobacteria</taxon>
        <taxon>Maricaulales</taxon>
        <taxon>Maricaulaceae</taxon>
        <taxon>Maricaulis</taxon>
    </lineage>
</organism>
<evidence type="ECO:0000313" key="3">
    <source>
        <dbReference type="Proteomes" id="UP001143486"/>
    </source>
</evidence>
<dbReference type="Proteomes" id="UP001143486">
    <property type="component" value="Unassembled WGS sequence"/>
</dbReference>
<sequence>MSDARLEDDDYIIGTDAVEIARLGQQHAIWRETALAGWRRAGLRPGMTVMDVGAGPGYAAFDLARLVGPQGRVIAVDQAPAFLAALRDGARQRGLSNIETIESDLADVDWPEAVCDAVWSRWCLSFVPNVPGVIAGIDRALKPGGIFVAQEYVDYRSFRIEPCEPVFERFIEAVRQSWLHFGGDPEIARRLPAIVSNQGWELGPMTPVIHAARPGDWIWSWPIAWLEQAPDRLVELGFLSPDDAEAFRLFLHARQQDPVSLMTTPMVLEVIAHKPA</sequence>
<dbReference type="EMBL" id="BSFE01000003">
    <property type="protein sequence ID" value="GLK52118.1"/>
    <property type="molecule type" value="Genomic_DNA"/>
</dbReference>
<reference evidence="2" key="2">
    <citation type="submission" date="2023-01" db="EMBL/GenBank/DDBJ databases">
        <authorList>
            <person name="Sun Q."/>
            <person name="Evtushenko L."/>
        </authorList>
    </citation>
    <scope>NUCLEOTIDE SEQUENCE</scope>
    <source>
        <strain evidence="2">VKM B-1513</strain>
    </source>
</reference>
<dbReference type="PANTHER" id="PTHR43861">
    <property type="entry name" value="TRANS-ACONITATE 2-METHYLTRANSFERASE-RELATED"/>
    <property type="match status" value="1"/>
</dbReference>
<reference evidence="2" key="1">
    <citation type="journal article" date="2014" name="Int. J. Syst. Evol. Microbiol.">
        <title>Complete genome sequence of Corynebacterium casei LMG S-19264T (=DSM 44701T), isolated from a smear-ripened cheese.</title>
        <authorList>
            <consortium name="US DOE Joint Genome Institute (JGI-PGF)"/>
            <person name="Walter F."/>
            <person name="Albersmeier A."/>
            <person name="Kalinowski J."/>
            <person name="Ruckert C."/>
        </authorList>
    </citation>
    <scope>NUCLEOTIDE SEQUENCE</scope>
    <source>
        <strain evidence="2">VKM B-1513</strain>
    </source>
</reference>